<dbReference type="SUPFAM" id="SSF52096">
    <property type="entry name" value="ClpP/crotonase"/>
    <property type="match status" value="1"/>
</dbReference>
<dbReference type="Proteomes" id="UP000708148">
    <property type="component" value="Unassembled WGS sequence"/>
</dbReference>
<keyword evidence="1" id="KW-0732">Signal</keyword>
<evidence type="ECO:0000313" key="3">
    <source>
        <dbReference type="EMBL" id="CAD7703421.1"/>
    </source>
</evidence>
<name>A0A8S1JBC3_9CHLO</name>
<dbReference type="AlphaFoldDB" id="A0A8S1JBC3"/>
<sequence length="450" mass="47786">MGVPAPLPRAAAACLWLLLLASSGSAQSTTSADGPKPQITSMLPANMSVGVSPAVNSSVVKFDRDMSTLGASLVFAGRTLPNTTAEASWSDPRTLVLPLHLQENRTYAIGLNGACRECKGVRAAEGAPLQPAVWTFSTWAAGEPAVSPGNQRDSAIEVLRLVLAEYAYRDRLGVDWEARWRAHRFQMEGAGTGVAFAEAAAGFLGAGRDGHVFLDVSGDVVASHVPVVDRNVNASLLRGIVADWREPNRHVATGRLGTSVRYVAVRSWAGGEEDYYPVSEALMSSWRWRGVIFDVRESAGGNVSRALEVAGHFVDRRVPYASHRRVDASAEGGFGPTEQLWMEPREEHAKYDAGVVVLMGPANVGAAESFILMMGAGGATLVGQTSYGSLGNPVPHALPNGVVLHLPSRQELLPNGEVLEGRGVDPDVAVEWDPSGADDPVLRAAVERLT</sequence>
<dbReference type="EMBL" id="CAJHUC010002216">
    <property type="protein sequence ID" value="CAD7703421.1"/>
    <property type="molecule type" value="Genomic_DNA"/>
</dbReference>
<dbReference type="Gene3D" id="3.30.750.44">
    <property type="match status" value="1"/>
</dbReference>
<gene>
    <name evidence="3" type="ORF">OSTQU699_LOCUS8778</name>
</gene>
<feature type="chain" id="PRO_5035861359" description="Tail specific protease domain-containing protein" evidence="1">
    <location>
        <begin position="27"/>
        <end position="450"/>
    </location>
</feature>
<feature type="domain" description="Tail specific protease" evidence="2">
    <location>
        <begin position="229"/>
        <end position="431"/>
    </location>
</feature>
<dbReference type="InterPro" id="IPR029045">
    <property type="entry name" value="ClpP/crotonase-like_dom_sf"/>
</dbReference>
<protein>
    <recommendedName>
        <fullName evidence="2">Tail specific protease domain-containing protein</fullName>
    </recommendedName>
</protein>
<accession>A0A8S1JBC3</accession>
<dbReference type="GO" id="GO:0008236">
    <property type="term" value="F:serine-type peptidase activity"/>
    <property type="evidence" value="ECO:0007669"/>
    <property type="project" value="InterPro"/>
</dbReference>
<proteinExistence type="predicted"/>
<dbReference type="InterPro" id="IPR005151">
    <property type="entry name" value="Tail-specific_protease"/>
</dbReference>
<organism evidence="3 4">
    <name type="scientific">Ostreobium quekettii</name>
    <dbReference type="NCBI Taxonomy" id="121088"/>
    <lineage>
        <taxon>Eukaryota</taxon>
        <taxon>Viridiplantae</taxon>
        <taxon>Chlorophyta</taxon>
        <taxon>core chlorophytes</taxon>
        <taxon>Ulvophyceae</taxon>
        <taxon>TCBD clade</taxon>
        <taxon>Bryopsidales</taxon>
        <taxon>Ostreobineae</taxon>
        <taxon>Ostreobiaceae</taxon>
        <taxon>Ostreobium</taxon>
    </lineage>
</organism>
<evidence type="ECO:0000259" key="2">
    <source>
        <dbReference type="SMART" id="SM00245"/>
    </source>
</evidence>
<dbReference type="Gene3D" id="3.90.226.10">
    <property type="entry name" value="2-enoyl-CoA Hydratase, Chain A, domain 1"/>
    <property type="match status" value="1"/>
</dbReference>
<reference evidence="3" key="1">
    <citation type="submission" date="2020-12" db="EMBL/GenBank/DDBJ databases">
        <authorList>
            <person name="Iha C."/>
        </authorList>
    </citation>
    <scope>NUCLEOTIDE SEQUENCE</scope>
</reference>
<evidence type="ECO:0000256" key="1">
    <source>
        <dbReference type="SAM" id="SignalP"/>
    </source>
</evidence>
<feature type="signal peptide" evidence="1">
    <location>
        <begin position="1"/>
        <end position="26"/>
    </location>
</feature>
<dbReference type="Pfam" id="PF03572">
    <property type="entry name" value="Peptidase_S41"/>
    <property type="match status" value="1"/>
</dbReference>
<dbReference type="GO" id="GO:0006508">
    <property type="term" value="P:proteolysis"/>
    <property type="evidence" value="ECO:0007669"/>
    <property type="project" value="InterPro"/>
</dbReference>
<comment type="caution">
    <text evidence="3">The sequence shown here is derived from an EMBL/GenBank/DDBJ whole genome shotgun (WGS) entry which is preliminary data.</text>
</comment>
<evidence type="ECO:0000313" key="4">
    <source>
        <dbReference type="Proteomes" id="UP000708148"/>
    </source>
</evidence>
<keyword evidence="4" id="KW-1185">Reference proteome</keyword>
<dbReference type="SMART" id="SM00245">
    <property type="entry name" value="TSPc"/>
    <property type="match status" value="1"/>
</dbReference>